<keyword evidence="6" id="KW-1185">Reference proteome</keyword>
<evidence type="ECO:0000256" key="2">
    <source>
        <dbReference type="ARBA" id="ARBA00023141"/>
    </source>
</evidence>
<dbReference type="GO" id="GO:0008652">
    <property type="term" value="P:amino acid biosynthetic process"/>
    <property type="evidence" value="ECO:0007669"/>
    <property type="project" value="UniProtKB-KW"/>
</dbReference>
<evidence type="ECO:0000259" key="3">
    <source>
        <dbReference type="Pfam" id="PF01959"/>
    </source>
</evidence>
<dbReference type="Pfam" id="PF01959">
    <property type="entry name" value="DHQS"/>
    <property type="match status" value="1"/>
</dbReference>
<evidence type="ECO:0000313" key="5">
    <source>
        <dbReference type="EMBL" id="RZT38612.1"/>
    </source>
</evidence>
<proteinExistence type="predicted"/>
<dbReference type="EMBL" id="SGXM01000003">
    <property type="protein sequence ID" value="RZT38612.1"/>
    <property type="molecule type" value="Genomic_DNA"/>
</dbReference>
<dbReference type="InterPro" id="IPR030960">
    <property type="entry name" value="DHQS/DOIS_N"/>
</dbReference>
<dbReference type="RefSeq" id="WP_130392058.1">
    <property type="nucleotide sequence ID" value="NZ_SGXM01000003.1"/>
</dbReference>
<keyword evidence="2" id="KW-0057">Aromatic amino acid biosynthesis</keyword>
<sequence length="419" mass="45626">MIDVQVKPLASIPEIGRKRRNSVSALHDAASEPSNSAVALWYDTRALSRHEADRRAALIAAFAASGFNGVLLHPDNWHEFLRTFDADVLRILDVEAQSDWDSAQALCTEFVAAGGGAPCIASADGAVLALAREAGWRTCMRKHVDDAATLGESYEEGVDHDVVMVSFKDPTNIPLELVIAELHGTDVQLIKEVGTDVDDAIIALGVLELGSDGVIAAFDDPAQFEAFRMRLLSVGTPTLQIQAGTVVGTRHLGLGYRACIDTTHMFEPDEGLLVGSTSTGGVLCCPEVFHLPYMELRPFRINAAAVHSYVFHANERTNYISELKAGSQVTAVNAAGRCRQVYVGRIKTEIRPLLLIEVRFDGGELVNIVMQDDWHVRIFSAEAKPRHITELCPGDRVLGFTSRPGRHVGVQVDEHIIEC</sequence>
<accession>A0A4Q7S0Y0</accession>
<dbReference type="Proteomes" id="UP000291078">
    <property type="component" value="Unassembled WGS sequence"/>
</dbReference>
<dbReference type="PANTHER" id="PTHR33563:SF1">
    <property type="entry name" value="3-DEHYDROQUINATE SYNTHASE"/>
    <property type="match status" value="1"/>
</dbReference>
<feature type="domain" description="3-dehydroquinate synthase C-terminal" evidence="4">
    <location>
        <begin position="245"/>
        <end position="418"/>
    </location>
</feature>
<reference evidence="5 6" key="1">
    <citation type="journal article" date="2015" name="Stand. Genomic Sci.">
        <title>Genomic Encyclopedia of Bacterial and Archaeal Type Strains, Phase III: the genomes of soil and plant-associated and newly described type strains.</title>
        <authorList>
            <person name="Whitman W.B."/>
            <person name="Woyke T."/>
            <person name="Klenk H.P."/>
            <person name="Zhou Y."/>
            <person name="Lilburn T.G."/>
            <person name="Beck B.J."/>
            <person name="De Vos P."/>
            <person name="Vandamme P."/>
            <person name="Eisen J.A."/>
            <person name="Garrity G."/>
            <person name="Hugenholtz P."/>
            <person name="Kyrpides N.C."/>
        </authorList>
    </citation>
    <scope>NUCLEOTIDE SEQUENCE [LARGE SCALE GENOMIC DNA]</scope>
    <source>
        <strain evidence="5 6">ASC-9842</strain>
    </source>
</reference>
<dbReference type="InterPro" id="IPR002812">
    <property type="entry name" value="DHQS"/>
</dbReference>
<protein>
    <submittedName>
        <fullName evidence="5">3-dehydroquinate synthase II</fullName>
    </submittedName>
</protein>
<dbReference type="GO" id="GO:0016491">
    <property type="term" value="F:oxidoreductase activity"/>
    <property type="evidence" value="ECO:0007669"/>
    <property type="project" value="InterPro"/>
</dbReference>
<dbReference type="AlphaFoldDB" id="A0A4Q7S0Y0"/>
<dbReference type="Pfam" id="PF26558">
    <property type="entry name" value="DHQS_2nd"/>
    <property type="match status" value="1"/>
</dbReference>
<dbReference type="GO" id="GO:0009073">
    <property type="term" value="P:aromatic amino acid family biosynthetic process"/>
    <property type="evidence" value="ECO:0007669"/>
    <property type="project" value="UniProtKB-KW"/>
</dbReference>
<dbReference type="PANTHER" id="PTHR33563">
    <property type="match status" value="1"/>
</dbReference>
<evidence type="ECO:0000313" key="6">
    <source>
        <dbReference type="Proteomes" id="UP000291078"/>
    </source>
</evidence>
<dbReference type="OrthoDB" id="2043123at2"/>
<feature type="domain" description="3-dehydroquinate synthase N-terminal" evidence="3">
    <location>
        <begin position="51"/>
        <end position="226"/>
    </location>
</feature>
<evidence type="ECO:0000259" key="4">
    <source>
        <dbReference type="Pfam" id="PF26558"/>
    </source>
</evidence>
<dbReference type="GO" id="GO:0003856">
    <property type="term" value="F:3-dehydroquinate synthase activity"/>
    <property type="evidence" value="ECO:0007669"/>
    <property type="project" value="InterPro"/>
</dbReference>
<organism evidence="5 6">
    <name type="scientific">Cupriavidus agavae</name>
    <dbReference type="NCBI Taxonomy" id="1001822"/>
    <lineage>
        <taxon>Bacteria</taxon>
        <taxon>Pseudomonadati</taxon>
        <taxon>Pseudomonadota</taxon>
        <taxon>Betaproteobacteria</taxon>
        <taxon>Burkholderiales</taxon>
        <taxon>Burkholderiaceae</taxon>
        <taxon>Cupriavidus</taxon>
    </lineage>
</organism>
<keyword evidence="1" id="KW-0028">Amino-acid biosynthesis</keyword>
<name>A0A4Q7S0Y0_9BURK</name>
<gene>
    <name evidence="5" type="ORF">EV147_3081</name>
</gene>
<evidence type="ECO:0000256" key="1">
    <source>
        <dbReference type="ARBA" id="ARBA00022605"/>
    </source>
</evidence>
<comment type="caution">
    <text evidence="5">The sequence shown here is derived from an EMBL/GenBank/DDBJ whole genome shotgun (WGS) entry which is preliminary data.</text>
</comment>
<dbReference type="InterPro" id="IPR056179">
    <property type="entry name" value="DHQS_C"/>
</dbReference>